<accession>A0A811UR69</accession>
<dbReference type="Proteomes" id="UP000606786">
    <property type="component" value="Unassembled WGS sequence"/>
</dbReference>
<dbReference type="AlphaFoldDB" id="A0A811UR69"/>
<keyword evidence="2" id="KW-1185">Reference proteome</keyword>
<protein>
    <submittedName>
        <fullName evidence="1">(Mediterranean fruit fly) hypothetical protein</fullName>
    </submittedName>
</protein>
<gene>
    <name evidence="1" type="ORF">CCAP1982_LOCUS8757</name>
</gene>
<comment type="caution">
    <text evidence="1">The sequence shown here is derived from an EMBL/GenBank/DDBJ whole genome shotgun (WGS) entry which is preliminary data.</text>
</comment>
<dbReference type="EMBL" id="CAJHJT010000012">
    <property type="protein sequence ID" value="CAD7000267.1"/>
    <property type="molecule type" value="Genomic_DNA"/>
</dbReference>
<name>A0A811UR69_CERCA</name>
<organism evidence="1 2">
    <name type="scientific">Ceratitis capitata</name>
    <name type="common">Mediterranean fruit fly</name>
    <name type="synonym">Tephritis capitata</name>
    <dbReference type="NCBI Taxonomy" id="7213"/>
    <lineage>
        <taxon>Eukaryota</taxon>
        <taxon>Metazoa</taxon>
        <taxon>Ecdysozoa</taxon>
        <taxon>Arthropoda</taxon>
        <taxon>Hexapoda</taxon>
        <taxon>Insecta</taxon>
        <taxon>Pterygota</taxon>
        <taxon>Neoptera</taxon>
        <taxon>Endopterygota</taxon>
        <taxon>Diptera</taxon>
        <taxon>Brachycera</taxon>
        <taxon>Muscomorpha</taxon>
        <taxon>Tephritoidea</taxon>
        <taxon>Tephritidae</taxon>
        <taxon>Ceratitis</taxon>
        <taxon>Ceratitis</taxon>
    </lineage>
</organism>
<sequence>MPRERHYDVIIISVQYKGKKVGRSLEDNSRIVALWFPHDRKLFTIARGNGKGLNKWMPRVNNKSQKRAVSTVSRLFQLTIVKKIHLDMYMACLNSGLFPEIGKGQKRFDS</sequence>
<proteinExistence type="predicted"/>
<evidence type="ECO:0000313" key="1">
    <source>
        <dbReference type="EMBL" id="CAD7000267.1"/>
    </source>
</evidence>
<evidence type="ECO:0000313" key="2">
    <source>
        <dbReference type="Proteomes" id="UP000606786"/>
    </source>
</evidence>
<reference evidence="1" key="1">
    <citation type="submission" date="2020-11" db="EMBL/GenBank/DDBJ databases">
        <authorList>
            <person name="Whitehead M."/>
        </authorList>
    </citation>
    <scope>NUCLEOTIDE SEQUENCE</scope>
    <source>
        <strain evidence="1">EGII</strain>
    </source>
</reference>